<protein>
    <recommendedName>
        <fullName evidence="11">Mitochondrial fission 1 protein</fullName>
    </recommendedName>
</protein>
<dbReference type="PANTHER" id="PTHR13247">
    <property type="entry name" value="TETRATRICOPEPTIDE REPEAT PROTEIN 11 TPR REPEAT PROTEIN 11"/>
    <property type="match status" value="1"/>
</dbReference>
<name>A0A6P4EA34_DRORH</name>
<dbReference type="GO" id="GO:0016559">
    <property type="term" value="P:peroxisome fission"/>
    <property type="evidence" value="ECO:0007669"/>
    <property type="project" value="TreeGrafter"/>
</dbReference>
<evidence type="ECO:0000256" key="8">
    <source>
        <dbReference type="ARBA" id="ARBA00023128"/>
    </source>
</evidence>
<dbReference type="FunFam" id="1.25.40.10:FF:000147">
    <property type="entry name" value="Mitochondrial fission 1 protein"/>
    <property type="match status" value="1"/>
</dbReference>
<evidence type="ECO:0000256" key="2">
    <source>
        <dbReference type="ARBA" id="ARBA00004572"/>
    </source>
</evidence>
<dbReference type="GO" id="GO:0043653">
    <property type="term" value="P:mitochondrial fragmentation involved in apoptotic process"/>
    <property type="evidence" value="ECO:0007669"/>
    <property type="project" value="TreeGrafter"/>
</dbReference>
<accession>A0A6P4EA34</accession>
<evidence type="ECO:0000256" key="10">
    <source>
        <dbReference type="ARBA" id="ARBA00023140"/>
    </source>
</evidence>
<evidence type="ECO:0000313" key="15">
    <source>
        <dbReference type="RefSeq" id="XP_016970266.1"/>
    </source>
</evidence>
<dbReference type="CDD" id="cd12212">
    <property type="entry name" value="Fis1"/>
    <property type="match status" value="1"/>
</dbReference>
<evidence type="ECO:0000256" key="12">
    <source>
        <dbReference type="SAM" id="Phobius"/>
    </source>
</evidence>
<feature type="transmembrane region" description="Helical" evidence="12">
    <location>
        <begin position="127"/>
        <end position="149"/>
    </location>
</feature>
<keyword evidence="9 11" id="KW-0472">Membrane</keyword>
<comment type="function">
    <text evidence="11">Involved in the fragmentation of the mitochondrial network and its perinuclear clustering.</text>
</comment>
<dbReference type="GO" id="GO:0000266">
    <property type="term" value="P:mitochondrial fission"/>
    <property type="evidence" value="ECO:0007669"/>
    <property type="project" value="UniProtKB-UniRule"/>
</dbReference>
<evidence type="ECO:0000256" key="11">
    <source>
        <dbReference type="PIRNR" id="PIRNR008835"/>
    </source>
</evidence>
<organism evidence="15">
    <name type="scientific">Drosophila rhopaloa</name>
    <name type="common">Fruit fly</name>
    <dbReference type="NCBI Taxonomy" id="1041015"/>
    <lineage>
        <taxon>Eukaryota</taxon>
        <taxon>Metazoa</taxon>
        <taxon>Ecdysozoa</taxon>
        <taxon>Arthropoda</taxon>
        <taxon>Hexapoda</taxon>
        <taxon>Insecta</taxon>
        <taxon>Pterygota</taxon>
        <taxon>Neoptera</taxon>
        <taxon>Endopterygota</taxon>
        <taxon>Diptera</taxon>
        <taxon>Brachycera</taxon>
        <taxon>Muscomorpha</taxon>
        <taxon>Ephydroidea</taxon>
        <taxon>Drosophilidae</taxon>
        <taxon>Drosophila</taxon>
        <taxon>Sophophora</taxon>
    </lineage>
</organism>
<dbReference type="EnsemblMetazoa" id="XM_017114777.2">
    <property type="protein sequence ID" value="XP_016970266.1"/>
    <property type="gene ID" value="LOC108038062"/>
</dbReference>
<evidence type="ECO:0000256" key="3">
    <source>
        <dbReference type="ARBA" id="ARBA00008937"/>
    </source>
</evidence>
<evidence type="ECO:0000313" key="13">
    <source>
        <dbReference type="EnsemblMetazoa" id="XP_016970266.1"/>
    </source>
</evidence>
<comment type="domain">
    <text evidence="11">The C-terminus is required for mitochondrial localization, while the N-terminus is necessary for mitochondrial fission.</text>
</comment>
<proteinExistence type="inferred from homology"/>
<gene>
    <name evidence="15" type="primary">LOC108038062</name>
    <name evidence="13" type="synonym">108038062</name>
</gene>
<dbReference type="Proteomes" id="UP001652680">
    <property type="component" value="Unassembled WGS sequence"/>
</dbReference>
<dbReference type="InterPro" id="IPR033745">
    <property type="entry name" value="Fis1_cytosol"/>
</dbReference>
<dbReference type="CTD" id="51024"/>
<dbReference type="GeneID" id="108038062"/>
<evidence type="ECO:0000256" key="4">
    <source>
        <dbReference type="ARBA" id="ARBA00022692"/>
    </source>
</evidence>
<sequence length="158" mass="18184">MNTMDELLNEVVPQEDLERFEKKYNHELELDGEVTTETKFEYSFCLVRSRYTNDIRKGIMILEELARTHPDGRRDYIYYLAFGNARIKEYTSGLKYCRAFLDIESNDQVRSLEEYIKKQSDKEVAKGMAVAGGAALVLGGILGLGIAMAKNKQKREKK</sequence>
<dbReference type="OrthoDB" id="421154at2759"/>
<dbReference type="InterPro" id="IPR016543">
    <property type="entry name" value="Fis1"/>
</dbReference>
<dbReference type="SUPFAM" id="SSF48452">
    <property type="entry name" value="TPR-like"/>
    <property type="match status" value="1"/>
</dbReference>
<dbReference type="PIRSF" id="PIRSF008835">
    <property type="entry name" value="TPR_repeat_11_Fis1"/>
    <property type="match status" value="1"/>
</dbReference>
<evidence type="ECO:0000256" key="9">
    <source>
        <dbReference type="ARBA" id="ARBA00023136"/>
    </source>
</evidence>
<dbReference type="InterPro" id="IPR011990">
    <property type="entry name" value="TPR-like_helical_dom_sf"/>
</dbReference>
<dbReference type="InterPro" id="IPR028061">
    <property type="entry name" value="Fis1_TPR_C"/>
</dbReference>
<evidence type="ECO:0000256" key="1">
    <source>
        <dbReference type="ARBA" id="ARBA00004549"/>
    </source>
</evidence>
<reference evidence="13" key="3">
    <citation type="submission" date="2025-05" db="UniProtKB">
        <authorList>
            <consortium name="EnsemblMetazoa"/>
        </authorList>
    </citation>
    <scope>IDENTIFICATION</scope>
</reference>
<dbReference type="Gene3D" id="1.25.40.10">
    <property type="entry name" value="Tetratricopeptide repeat domain"/>
    <property type="match status" value="1"/>
</dbReference>
<dbReference type="GO" id="GO:0000422">
    <property type="term" value="P:autophagy of mitochondrion"/>
    <property type="evidence" value="ECO:0007669"/>
    <property type="project" value="TreeGrafter"/>
</dbReference>
<evidence type="ECO:0000313" key="14">
    <source>
        <dbReference type="Proteomes" id="UP001652680"/>
    </source>
</evidence>
<reference evidence="15" key="2">
    <citation type="submission" date="2025-04" db="UniProtKB">
        <authorList>
            <consortium name="RefSeq"/>
        </authorList>
    </citation>
    <scope>IDENTIFICATION</scope>
</reference>
<keyword evidence="8 11" id="KW-0496">Mitochondrion</keyword>
<dbReference type="GO" id="GO:0005741">
    <property type="term" value="C:mitochondrial outer membrane"/>
    <property type="evidence" value="ECO:0007669"/>
    <property type="project" value="UniProtKB-SubCell"/>
</dbReference>
<keyword evidence="4 12" id="KW-0812">Transmembrane</keyword>
<comment type="subcellular location">
    <subcellularLocation>
        <location evidence="2">Mitochondrion outer membrane</location>
        <topology evidence="2">Single-pass membrane protein</topology>
    </subcellularLocation>
    <subcellularLocation>
        <location evidence="1">Peroxisome membrane</location>
        <topology evidence="1">Single-pass membrane protein</topology>
    </subcellularLocation>
</comment>
<dbReference type="Pfam" id="PF14853">
    <property type="entry name" value="Fis1_TPR_C"/>
    <property type="match status" value="1"/>
</dbReference>
<keyword evidence="5" id="KW-0053">Apoptosis</keyword>
<keyword evidence="10" id="KW-0576">Peroxisome</keyword>
<comment type="similarity">
    <text evidence="3 11">Belongs to the FIS1 family.</text>
</comment>
<dbReference type="PANTHER" id="PTHR13247:SF0">
    <property type="entry name" value="MITOCHONDRIAL FISSION 1 PROTEIN"/>
    <property type="match status" value="1"/>
</dbReference>
<dbReference type="Pfam" id="PF14852">
    <property type="entry name" value="Fis1_TPR_N"/>
    <property type="match status" value="1"/>
</dbReference>
<dbReference type="RefSeq" id="XP_016970266.1">
    <property type="nucleotide sequence ID" value="XM_017114777.1"/>
</dbReference>
<keyword evidence="7 12" id="KW-1133">Transmembrane helix</keyword>
<dbReference type="AlphaFoldDB" id="A0A6P4EA34"/>
<evidence type="ECO:0000256" key="7">
    <source>
        <dbReference type="ARBA" id="ARBA00022989"/>
    </source>
</evidence>
<evidence type="ECO:0000256" key="6">
    <source>
        <dbReference type="ARBA" id="ARBA00022787"/>
    </source>
</evidence>
<keyword evidence="14" id="KW-1185">Reference proteome</keyword>
<keyword evidence="6 11" id="KW-1000">Mitochondrion outer membrane</keyword>
<evidence type="ECO:0000256" key="5">
    <source>
        <dbReference type="ARBA" id="ARBA00022703"/>
    </source>
</evidence>
<dbReference type="GO" id="GO:0005778">
    <property type="term" value="C:peroxisomal membrane"/>
    <property type="evidence" value="ECO:0007669"/>
    <property type="project" value="UniProtKB-SubCell"/>
</dbReference>
<dbReference type="InterPro" id="IPR028058">
    <property type="entry name" value="Fis1_TPR_N"/>
</dbReference>
<reference evidence="14" key="1">
    <citation type="journal article" date="2021" name="Elife">
        <title>Highly contiguous assemblies of 101 drosophilid genomes.</title>
        <authorList>
            <person name="Kim B.Y."/>
            <person name="Wang J.R."/>
            <person name="Miller D.E."/>
            <person name="Barmina O."/>
            <person name="Delaney E."/>
            <person name="Thompson A."/>
            <person name="Comeault A.A."/>
            <person name="Peede D."/>
            <person name="D'Agostino E.R."/>
            <person name="Pelaez J."/>
            <person name="Aguilar J.M."/>
            <person name="Haji D."/>
            <person name="Matsunaga T."/>
            <person name="Armstrong E.E."/>
            <person name="Zych M."/>
            <person name="Ogawa Y."/>
            <person name="Stamenkovic-Radak M."/>
            <person name="Jelic M."/>
            <person name="Veselinovic M.S."/>
            <person name="Tanaskovic M."/>
            <person name="Eric P."/>
            <person name="Gao J.J."/>
            <person name="Katoh T.K."/>
            <person name="Toda M.J."/>
            <person name="Watabe H."/>
            <person name="Watada M."/>
            <person name="Davis J.S."/>
            <person name="Moyle L.C."/>
            <person name="Manoli G."/>
            <person name="Bertolini E."/>
            <person name="Kostal V."/>
            <person name="Hawley R.S."/>
            <person name="Takahashi A."/>
            <person name="Jones C.D."/>
            <person name="Price D.K."/>
            <person name="Whiteman N."/>
            <person name="Kopp A."/>
            <person name="Matute D.R."/>
            <person name="Petrov D.A."/>
        </authorList>
    </citation>
    <scope>NUCLEOTIDE SEQUENCE [LARGE SCALE GENOMIC DNA]</scope>
</reference>